<dbReference type="Proteomes" id="UP000824239">
    <property type="component" value="Unassembled WGS sequence"/>
</dbReference>
<organism evidence="3 4">
    <name type="scientific">Candidatus Avoscillospira avicola</name>
    <dbReference type="NCBI Taxonomy" id="2840706"/>
    <lineage>
        <taxon>Bacteria</taxon>
        <taxon>Bacillati</taxon>
        <taxon>Bacillota</taxon>
        <taxon>Clostridia</taxon>
        <taxon>Eubacteriales</taxon>
        <taxon>Oscillospiraceae</taxon>
        <taxon>Oscillospiraceae incertae sedis</taxon>
        <taxon>Candidatus Avoscillospira</taxon>
    </lineage>
</organism>
<dbReference type="InterPro" id="IPR022029">
    <property type="entry name" value="YoaR-like_PG-bd"/>
</dbReference>
<dbReference type="AlphaFoldDB" id="A0A9D1DI05"/>
<evidence type="ECO:0000256" key="1">
    <source>
        <dbReference type="SAM" id="MobiDB-lite"/>
    </source>
</evidence>
<accession>A0A9D1DI05</accession>
<dbReference type="PANTHER" id="PTHR35788">
    <property type="entry name" value="EXPORTED PROTEIN-RELATED"/>
    <property type="match status" value="1"/>
</dbReference>
<dbReference type="Pfam" id="PF04294">
    <property type="entry name" value="VanW"/>
    <property type="match status" value="1"/>
</dbReference>
<dbReference type="InterPro" id="IPR007391">
    <property type="entry name" value="Vancomycin_resist_VanW"/>
</dbReference>
<dbReference type="PANTHER" id="PTHR35788:SF1">
    <property type="entry name" value="EXPORTED PROTEIN"/>
    <property type="match status" value="1"/>
</dbReference>
<protein>
    <submittedName>
        <fullName evidence="3">VanW family protein</fullName>
    </submittedName>
</protein>
<evidence type="ECO:0000313" key="4">
    <source>
        <dbReference type="Proteomes" id="UP000824239"/>
    </source>
</evidence>
<feature type="region of interest" description="Disordered" evidence="1">
    <location>
        <begin position="478"/>
        <end position="526"/>
    </location>
</feature>
<feature type="domain" description="YoaR-like putative peptidoglycan binding" evidence="2">
    <location>
        <begin position="58"/>
        <end position="163"/>
    </location>
</feature>
<sequence>MFPNICVSGVNIGGMEAEEAAQALESSLASTHATRTLTVQLPDRKLVFDPEMANSPMDTSAMVDAAMAYGRDGSVFKVISTYHACKKSAYLLDLEDFLQVDTEYIRELIDKTAQDVARDVVQSEVTMDEENEVIRIQLGYTGRSLDADKLYDTVLEAYRSGDLSDITFNYDLTPYDIVDLGAYYTQYCTPAQDAYYDNETKTVVKEVVGYGFDLAAANQQLALAEEGSVIEIPLEVMEPEVTAEAYMDTYFPDVLASFNSPYPYNPNRTTNLVLACEAIDGTVLQPGETFSFNGIVGERTAEKGYKEGIIYADGGSSESEVGGGICQVASTIYYCALLADLQIVEREPHMYVVTYVKEGCDATVYWGSLDFKFKNDNATPLMIKAEASDSYVRIQLVGTNEHDYTIKMTSECVSTIPYEEIETLDETKPVGYRELVQEPHTGYVYWSYKNYYDLDGNFIKTEKCDISEYDKYDAKYIVGPEEPEEPEEPEFPEDPDLPEDPMAPDGEEDSQGGNMWDQILNGSLFS</sequence>
<name>A0A9D1DI05_9FIRM</name>
<comment type="caution">
    <text evidence="3">The sequence shown here is derived from an EMBL/GenBank/DDBJ whole genome shotgun (WGS) entry which is preliminary data.</text>
</comment>
<feature type="compositionally biased region" description="Acidic residues" evidence="1">
    <location>
        <begin position="481"/>
        <end position="499"/>
    </location>
</feature>
<evidence type="ECO:0000259" key="2">
    <source>
        <dbReference type="Pfam" id="PF12229"/>
    </source>
</evidence>
<reference evidence="3" key="2">
    <citation type="journal article" date="2021" name="PeerJ">
        <title>Extensive microbial diversity within the chicken gut microbiome revealed by metagenomics and culture.</title>
        <authorList>
            <person name="Gilroy R."/>
            <person name="Ravi A."/>
            <person name="Getino M."/>
            <person name="Pursley I."/>
            <person name="Horton D.L."/>
            <person name="Alikhan N.F."/>
            <person name="Baker D."/>
            <person name="Gharbi K."/>
            <person name="Hall N."/>
            <person name="Watson M."/>
            <person name="Adriaenssens E.M."/>
            <person name="Foster-Nyarko E."/>
            <person name="Jarju S."/>
            <person name="Secka A."/>
            <person name="Antonio M."/>
            <person name="Oren A."/>
            <person name="Chaudhuri R.R."/>
            <person name="La Ragione R."/>
            <person name="Hildebrand F."/>
            <person name="Pallen M.J."/>
        </authorList>
    </citation>
    <scope>NUCLEOTIDE SEQUENCE</scope>
    <source>
        <strain evidence="3">ChiBcec15-4380</strain>
    </source>
</reference>
<dbReference type="InterPro" id="IPR052913">
    <property type="entry name" value="Glycopeptide_resist_protein"/>
</dbReference>
<dbReference type="EMBL" id="DVHE01000054">
    <property type="protein sequence ID" value="HIR50956.1"/>
    <property type="molecule type" value="Genomic_DNA"/>
</dbReference>
<reference evidence="3" key="1">
    <citation type="submission" date="2020-10" db="EMBL/GenBank/DDBJ databases">
        <authorList>
            <person name="Gilroy R."/>
        </authorList>
    </citation>
    <scope>NUCLEOTIDE SEQUENCE</scope>
    <source>
        <strain evidence="3">ChiBcec15-4380</strain>
    </source>
</reference>
<proteinExistence type="predicted"/>
<dbReference type="Pfam" id="PF12229">
    <property type="entry name" value="PG_binding_4"/>
    <property type="match status" value="1"/>
</dbReference>
<evidence type="ECO:0000313" key="3">
    <source>
        <dbReference type="EMBL" id="HIR50956.1"/>
    </source>
</evidence>
<gene>
    <name evidence="3" type="ORF">IAA53_06690</name>
</gene>